<dbReference type="InterPro" id="IPR036922">
    <property type="entry name" value="Rieske_2Fe-2S_sf"/>
</dbReference>
<dbReference type="GO" id="GO:0051537">
    <property type="term" value="F:2 iron, 2 sulfur cluster binding"/>
    <property type="evidence" value="ECO:0007669"/>
    <property type="project" value="UniProtKB-KW"/>
</dbReference>
<dbReference type="Proteomes" id="UP000321328">
    <property type="component" value="Unassembled WGS sequence"/>
</dbReference>
<dbReference type="Pfam" id="PF00355">
    <property type="entry name" value="Rieske"/>
    <property type="match status" value="1"/>
</dbReference>
<dbReference type="EMBL" id="BJVI01000012">
    <property type="protein sequence ID" value="GEL17790.1"/>
    <property type="molecule type" value="Genomic_DNA"/>
</dbReference>
<dbReference type="RefSeq" id="WP_028928409.1">
    <property type="nucleotide sequence ID" value="NZ_AUII01000001.1"/>
</dbReference>
<reference evidence="7 8" key="1">
    <citation type="submission" date="2019-07" db="EMBL/GenBank/DDBJ databases">
        <title>Whole genome shotgun sequence of Pseudonocardia asaccharolytica NBRC 16224.</title>
        <authorList>
            <person name="Hosoyama A."/>
            <person name="Uohara A."/>
            <person name="Ohji S."/>
            <person name="Ichikawa N."/>
        </authorList>
    </citation>
    <scope>NUCLEOTIDE SEQUENCE [LARGE SCALE GENOMIC DNA]</scope>
    <source>
        <strain evidence="7 8">NBRC 16224</strain>
    </source>
</reference>
<feature type="domain" description="Rieske" evidence="6">
    <location>
        <begin position="61"/>
        <end position="152"/>
    </location>
</feature>
<dbReference type="PROSITE" id="PS51318">
    <property type="entry name" value="TAT"/>
    <property type="match status" value="1"/>
</dbReference>
<sequence>MSDQDTEPTAGAYPAPLSRRAVVTGAGAAAIGATLAVTGCSTTPRSAAGSGGTGGTGGAGTVLGPTAEVPVGSAKVYRTQGVVVTQAAAGEFAGFSTVCPHQGCKINGVQGTSLICPCHGSVFALDGSVTSGPAASGLAPQPITVNDGEISLA</sequence>
<dbReference type="GO" id="GO:0004497">
    <property type="term" value="F:monooxygenase activity"/>
    <property type="evidence" value="ECO:0007669"/>
    <property type="project" value="UniProtKB-ARBA"/>
</dbReference>
<comment type="caution">
    <text evidence="7">The sequence shown here is derived from an EMBL/GenBank/DDBJ whole genome shotgun (WGS) entry which is preliminary data.</text>
</comment>
<evidence type="ECO:0000256" key="1">
    <source>
        <dbReference type="ARBA" id="ARBA00022714"/>
    </source>
</evidence>
<dbReference type="SUPFAM" id="SSF50022">
    <property type="entry name" value="ISP domain"/>
    <property type="match status" value="1"/>
</dbReference>
<dbReference type="PROSITE" id="PS51296">
    <property type="entry name" value="RIESKE"/>
    <property type="match status" value="1"/>
</dbReference>
<dbReference type="InterPro" id="IPR017941">
    <property type="entry name" value="Rieske_2Fe-2S"/>
</dbReference>
<dbReference type="GO" id="GO:0016705">
    <property type="term" value="F:oxidoreductase activity, acting on paired donors, with incorporation or reduction of molecular oxygen"/>
    <property type="evidence" value="ECO:0007669"/>
    <property type="project" value="UniProtKB-ARBA"/>
</dbReference>
<keyword evidence="8" id="KW-1185">Reference proteome</keyword>
<evidence type="ECO:0000256" key="4">
    <source>
        <dbReference type="ARBA" id="ARBA00023014"/>
    </source>
</evidence>
<evidence type="ECO:0000256" key="5">
    <source>
        <dbReference type="ARBA" id="ARBA00023157"/>
    </source>
</evidence>
<keyword evidence="3" id="KW-0408">Iron</keyword>
<dbReference type="InterPro" id="IPR005805">
    <property type="entry name" value="Rieske_Fe-S_prot_C"/>
</dbReference>
<evidence type="ECO:0000313" key="8">
    <source>
        <dbReference type="Proteomes" id="UP000321328"/>
    </source>
</evidence>
<gene>
    <name evidence="7" type="ORF">PA7_16270</name>
</gene>
<dbReference type="InterPro" id="IPR006311">
    <property type="entry name" value="TAT_signal"/>
</dbReference>
<accession>A0A511CZ20</accession>
<dbReference type="CDD" id="cd03467">
    <property type="entry name" value="Rieske"/>
    <property type="match status" value="1"/>
</dbReference>
<evidence type="ECO:0000256" key="2">
    <source>
        <dbReference type="ARBA" id="ARBA00022723"/>
    </source>
</evidence>
<evidence type="ECO:0000313" key="7">
    <source>
        <dbReference type="EMBL" id="GEL17790.1"/>
    </source>
</evidence>
<dbReference type="GO" id="GO:0046872">
    <property type="term" value="F:metal ion binding"/>
    <property type="evidence" value="ECO:0007669"/>
    <property type="project" value="UniProtKB-KW"/>
</dbReference>
<dbReference type="AlphaFoldDB" id="A0A511CZ20"/>
<proteinExistence type="predicted"/>
<keyword evidence="4" id="KW-0411">Iron-sulfur</keyword>
<evidence type="ECO:0000256" key="3">
    <source>
        <dbReference type="ARBA" id="ARBA00023004"/>
    </source>
</evidence>
<dbReference type="OrthoDB" id="25106at2"/>
<name>A0A511CZ20_9PSEU</name>
<dbReference type="Gene3D" id="2.102.10.10">
    <property type="entry name" value="Rieske [2Fe-2S] iron-sulphur domain"/>
    <property type="match status" value="1"/>
</dbReference>
<keyword evidence="5" id="KW-1015">Disulfide bond</keyword>
<organism evidence="7 8">
    <name type="scientific">Pseudonocardia asaccharolytica DSM 44247 = NBRC 16224</name>
    <dbReference type="NCBI Taxonomy" id="1123024"/>
    <lineage>
        <taxon>Bacteria</taxon>
        <taxon>Bacillati</taxon>
        <taxon>Actinomycetota</taxon>
        <taxon>Actinomycetes</taxon>
        <taxon>Pseudonocardiales</taxon>
        <taxon>Pseudonocardiaceae</taxon>
        <taxon>Pseudonocardia</taxon>
    </lineage>
</organism>
<protein>
    <submittedName>
        <fullName evidence="7">Iron-sulfur protein</fullName>
    </submittedName>
</protein>
<keyword evidence="2" id="KW-0479">Metal-binding</keyword>
<evidence type="ECO:0000259" key="6">
    <source>
        <dbReference type="PROSITE" id="PS51296"/>
    </source>
</evidence>
<keyword evidence="1" id="KW-0001">2Fe-2S</keyword>
<dbReference type="GO" id="GO:0016020">
    <property type="term" value="C:membrane"/>
    <property type="evidence" value="ECO:0007669"/>
    <property type="project" value="InterPro"/>
</dbReference>
<dbReference type="STRING" id="1123024.GCA_000423625_00093"/>
<dbReference type="PRINTS" id="PR00162">
    <property type="entry name" value="RIESKE"/>
</dbReference>